<keyword evidence="2" id="KW-1185">Reference proteome</keyword>
<evidence type="ECO:0000313" key="2">
    <source>
        <dbReference type="Proteomes" id="UP001396334"/>
    </source>
</evidence>
<dbReference type="Proteomes" id="UP001396334">
    <property type="component" value="Unassembled WGS sequence"/>
</dbReference>
<dbReference type="EMBL" id="JBBPBN010000004">
    <property type="protein sequence ID" value="KAK9039527.1"/>
    <property type="molecule type" value="Genomic_DNA"/>
</dbReference>
<protein>
    <submittedName>
        <fullName evidence="1">Uncharacterized protein</fullName>
    </submittedName>
</protein>
<evidence type="ECO:0000313" key="1">
    <source>
        <dbReference type="EMBL" id="KAK9039527.1"/>
    </source>
</evidence>
<name>A0ABR2TQ86_9ROSI</name>
<comment type="caution">
    <text evidence="1">The sequence shown here is derived from an EMBL/GenBank/DDBJ whole genome shotgun (WGS) entry which is preliminary data.</text>
</comment>
<reference evidence="1 2" key="1">
    <citation type="journal article" date="2024" name="G3 (Bethesda)">
        <title>Genome assembly of Hibiscus sabdariffa L. provides insights into metabolisms of medicinal natural products.</title>
        <authorList>
            <person name="Kim T."/>
        </authorList>
    </citation>
    <scope>NUCLEOTIDE SEQUENCE [LARGE SCALE GENOMIC DNA]</scope>
    <source>
        <strain evidence="1">TK-2024</strain>
        <tissue evidence="1">Old leaves</tissue>
    </source>
</reference>
<gene>
    <name evidence="1" type="ORF">V6N11_014725</name>
</gene>
<sequence>MGFWVAVKVAYYVGLLIYYEIKILEINKKHPDWPWSQCMKQEFPEMPKVVAKGVVAAKWGSATSGAAGGPMGGALTEEQIKLMSELQNQMRRELQAIDDGWDSW</sequence>
<organism evidence="1 2">
    <name type="scientific">Hibiscus sabdariffa</name>
    <name type="common">roselle</name>
    <dbReference type="NCBI Taxonomy" id="183260"/>
    <lineage>
        <taxon>Eukaryota</taxon>
        <taxon>Viridiplantae</taxon>
        <taxon>Streptophyta</taxon>
        <taxon>Embryophyta</taxon>
        <taxon>Tracheophyta</taxon>
        <taxon>Spermatophyta</taxon>
        <taxon>Magnoliopsida</taxon>
        <taxon>eudicotyledons</taxon>
        <taxon>Gunneridae</taxon>
        <taxon>Pentapetalae</taxon>
        <taxon>rosids</taxon>
        <taxon>malvids</taxon>
        <taxon>Malvales</taxon>
        <taxon>Malvaceae</taxon>
        <taxon>Malvoideae</taxon>
        <taxon>Hibiscus</taxon>
    </lineage>
</organism>
<accession>A0ABR2TQ86</accession>
<proteinExistence type="predicted"/>